<protein>
    <recommendedName>
        <fullName evidence="2">PE-PGRS family protein</fullName>
    </recommendedName>
</protein>
<organism evidence="1">
    <name type="scientific">Streptomyces sp. Y1</name>
    <dbReference type="NCBI Taxonomy" id="3238634"/>
    <lineage>
        <taxon>Bacteria</taxon>
        <taxon>Bacillati</taxon>
        <taxon>Actinomycetota</taxon>
        <taxon>Actinomycetes</taxon>
        <taxon>Kitasatosporales</taxon>
        <taxon>Streptomycetaceae</taxon>
        <taxon>Streptomyces</taxon>
    </lineage>
</organism>
<dbReference type="AlphaFoldDB" id="A0AB39TPS8"/>
<dbReference type="RefSeq" id="WP_359911354.1">
    <property type="nucleotide sequence ID" value="NZ_CP163445.1"/>
</dbReference>
<dbReference type="EMBL" id="CP163445">
    <property type="protein sequence ID" value="XDQ81227.1"/>
    <property type="molecule type" value="Genomic_DNA"/>
</dbReference>
<gene>
    <name evidence="1" type="ORF">AB2U05_23550</name>
</gene>
<evidence type="ECO:0000313" key="1">
    <source>
        <dbReference type="EMBL" id="XDQ81227.1"/>
    </source>
</evidence>
<sequence>MQELRFENDIRFTLEMGEQVWLHRSIGGQELRVQAAVGVSPLSEAGKLLSLEATLFGFAASPINRAQLGRVTANLAYTPTVTVHRQTLVFPLTTVQLHAVEAGRSGDARFEVEVSATLPQAAGYPGTALITDQISIPRSRWEEQLEQAAPSAAFEMAVPYPLHDSRRAEPGLALREAQRLITRGSIRAAILEVRRVLEWMQHNAGWDNPGSKKLANQCTQSERWWRIQDSLYSQTSGAMHNDAITKSFEYSRAEAETLLAMTAALLRNVPEQLPASANSDDTGVDA</sequence>
<evidence type="ECO:0008006" key="2">
    <source>
        <dbReference type="Google" id="ProtNLM"/>
    </source>
</evidence>
<accession>A0AB39TPS8</accession>
<proteinExistence type="predicted"/>
<name>A0AB39TPS8_9ACTN</name>
<reference evidence="1" key="1">
    <citation type="submission" date="2024-07" db="EMBL/GenBank/DDBJ databases">
        <authorList>
            <person name="Yu S.T."/>
        </authorList>
    </citation>
    <scope>NUCLEOTIDE SEQUENCE</scope>
    <source>
        <strain evidence="1">Y1</strain>
    </source>
</reference>